<dbReference type="GeneID" id="127149708"/>
<feature type="compositionally biased region" description="Basic and acidic residues" evidence="1">
    <location>
        <begin position="12"/>
        <end position="28"/>
    </location>
</feature>
<evidence type="ECO:0000313" key="2">
    <source>
        <dbReference type="Proteomes" id="UP001652600"/>
    </source>
</evidence>
<sequence>MVQINDEPQPQRSDETTPEKTHVGDDPRRRRIPTSMKTTMERKNRAARVNPCVKAEPRLRQAEPVPVLFQPSRQDQFGSIHLHFGRLGPSDRCGERLSSVGTHPLQPFLGIPLLGKHTCLAVRTRRVNLQGECRHVEVHAEEVVGEAEVPVVASRRRHLLHRQSTQMHRSPRRISPRWSGAIRTCCKLLWRLS</sequence>
<feature type="region of interest" description="Disordered" evidence="1">
    <location>
        <begin position="1"/>
        <end position="44"/>
    </location>
</feature>
<organism evidence="2 3">
    <name type="scientific">Cucumis melo</name>
    <name type="common">Muskmelon</name>
    <dbReference type="NCBI Taxonomy" id="3656"/>
    <lineage>
        <taxon>Eukaryota</taxon>
        <taxon>Viridiplantae</taxon>
        <taxon>Streptophyta</taxon>
        <taxon>Embryophyta</taxon>
        <taxon>Tracheophyta</taxon>
        <taxon>Spermatophyta</taxon>
        <taxon>Magnoliopsida</taxon>
        <taxon>eudicotyledons</taxon>
        <taxon>Gunneridae</taxon>
        <taxon>Pentapetalae</taxon>
        <taxon>rosids</taxon>
        <taxon>fabids</taxon>
        <taxon>Cucurbitales</taxon>
        <taxon>Cucurbitaceae</taxon>
        <taxon>Benincaseae</taxon>
        <taxon>Cucumis</taxon>
    </lineage>
</organism>
<keyword evidence="2" id="KW-1185">Reference proteome</keyword>
<accession>A0ABM3KUQ8</accession>
<dbReference type="RefSeq" id="XP_050941528.1">
    <property type="nucleotide sequence ID" value="XM_051085571.1"/>
</dbReference>
<evidence type="ECO:0000313" key="3">
    <source>
        <dbReference type="RefSeq" id="XP_050941528.1"/>
    </source>
</evidence>
<gene>
    <name evidence="3" type="primary">LOC127149708</name>
</gene>
<name>A0ABM3KUQ8_CUCME</name>
<dbReference type="Proteomes" id="UP001652600">
    <property type="component" value="Chromosome 6"/>
</dbReference>
<protein>
    <submittedName>
        <fullName evidence="3">Uncharacterized protein LOC127149708</fullName>
    </submittedName>
</protein>
<reference evidence="3" key="1">
    <citation type="submission" date="2025-08" db="UniProtKB">
        <authorList>
            <consortium name="RefSeq"/>
        </authorList>
    </citation>
    <scope>IDENTIFICATION</scope>
    <source>
        <tissue evidence="3">Stem</tissue>
    </source>
</reference>
<proteinExistence type="predicted"/>
<feature type="compositionally biased region" description="Polar residues" evidence="1">
    <location>
        <begin position="1"/>
        <end position="11"/>
    </location>
</feature>
<evidence type="ECO:0000256" key="1">
    <source>
        <dbReference type="SAM" id="MobiDB-lite"/>
    </source>
</evidence>